<dbReference type="RefSeq" id="WP_160115146.1">
    <property type="nucleotide sequence ID" value="NZ_FNVA01000004.1"/>
</dbReference>
<reference evidence="1 2" key="1">
    <citation type="submission" date="2016-10" db="EMBL/GenBank/DDBJ databases">
        <authorList>
            <person name="de Groot N.N."/>
        </authorList>
    </citation>
    <scope>NUCLEOTIDE SEQUENCE [LARGE SCALE GENOMIC DNA]</scope>
    <source>
        <strain evidence="1 2">DSM 22489</strain>
    </source>
</reference>
<dbReference type="AlphaFoldDB" id="A0A1H5ZLU0"/>
<sequence length="110" mass="11780">MSLEWSREDGVSQVSLSDQADLSIATELKAALLQAFAPPATALTIDLRNVSELHITIIQLVWVAAREACAKKVAFDLLRPNDTDVINSLIDCGLTLPSNNAPEPAQEPAA</sequence>
<evidence type="ECO:0000313" key="1">
    <source>
        <dbReference type="EMBL" id="SEG36735.1"/>
    </source>
</evidence>
<dbReference type="EMBL" id="FNVA01000004">
    <property type="protein sequence ID" value="SEG36735.1"/>
    <property type="molecule type" value="Genomic_DNA"/>
</dbReference>
<dbReference type="SUPFAM" id="SSF52091">
    <property type="entry name" value="SpoIIaa-like"/>
    <property type="match status" value="1"/>
</dbReference>
<keyword evidence="2" id="KW-1185">Reference proteome</keyword>
<name>A0A1H5ZLU0_9BACT</name>
<accession>A0A1H5ZLU0</accession>
<gene>
    <name evidence="1" type="ORF">SAMN05421819_2712</name>
</gene>
<dbReference type="InterPro" id="IPR036513">
    <property type="entry name" value="STAS_dom_sf"/>
</dbReference>
<evidence type="ECO:0008006" key="3">
    <source>
        <dbReference type="Google" id="ProtNLM"/>
    </source>
</evidence>
<proteinExistence type="predicted"/>
<dbReference type="Proteomes" id="UP000236728">
    <property type="component" value="Unassembled WGS sequence"/>
</dbReference>
<dbReference type="Gene3D" id="3.30.750.24">
    <property type="entry name" value="STAS domain"/>
    <property type="match status" value="1"/>
</dbReference>
<organism evidence="1 2">
    <name type="scientific">Bryocella elongata</name>
    <dbReference type="NCBI Taxonomy" id="863522"/>
    <lineage>
        <taxon>Bacteria</taxon>
        <taxon>Pseudomonadati</taxon>
        <taxon>Acidobacteriota</taxon>
        <taxon>Terriglobia</taxon>
        <taxon>Terriglobales</taxon>
        <taxon>Acidobacteriaceae</taxon>
        <taxon>Bryocella</taxon>
    </lineage>
</organism>
<evidence type="ECO:0000313" key="2">
    <source>
        <dbReference type="Proteomes" id="UP000236728"/>
    </source>
</evidence>
<protein>
    <recommendedName>
        <fullName evidence="3">STAS domain-containing protein</fullName>
    </recommendedName>
</protein>